<dbReference type="Proteomes" id="UP000002407">
    <property type="component" value="Chromosome"/>
</dbReference>
<feature type="repeat" description="TPR" evidence="1">
    <location>
        <begin position="109"/>
        <end position="142"/>
    </location>
</feature>
<evidence type="ECO:0000256" key="1">
    <source>
        <dbReference type="PROSITE-ProRule" id="PRU00339"/>
    </source>
</evidence>
<dbReference type="AlphaFoldDB" id="A7I3P3"/>
<reference evidence="4" key="1">
    <citation type="submission" date="2007-07" db="EMBL/GenBank/DDBJ databases">
        <title>Complete genome sequence of Campylobacter hominis ATCC BAA-381, a commensal isolated from the human gastrointestinal tract.</title>
        <authorList>
            <person name="Fouts D.E."/>
            <person name="Mongodin E.F."/>
            <person name="Puiu D."/>
            <person name="Sebastian Y."/>
            <person name="Miller W.G."/>
            <person name="Mandrell R.E."/>
            <person name="Nelson K.E."/>
        </authorList>
    </citation>
    <scope>NUCLEOTIDE SEQUENCE [LARGE SCALE GENOMIC DNA]</scope>
    <source>
        <strain evidence="4">ATCC BAA-381 / LMG 19568 / NCTC 13146 / CH001A</strain>
    </source>
</reference>
<evidence type="ECO:0000313" key="4">
    <source>
        <dbReference type="Proteomes" id="UP000002407"/>
    </source>
</evidence>
<dbReference type="HOGENOM" id="CLU_068028_0_0_7"/>
<feature type="transmembrane region" description="Helical" evidence="2">
    <location>
        <begin position="12"/>
        <end position="35"/>
    </location>
</feature>
<dbReference type="Pfam" id="PF13176">
    <property type="entry name" value="TPR_7"/>
    <property type="match status" value="1"/>
</dbReference>
<keyword evidence="2" id="KW-1133">Transmembrane helix</keyword>
<dbReference type="STRING" id="360107.CHAB381_1611"/>
<keyword evidence="1" id="KW-0802">TPR repeat</keyword>
<protein>
    <submittedName>
        <fullName evidence="3">Tetratricopeptide repeat domain protein</fullName>
    </submittedName>
</protein>
<dbReference type="InterPro" id="IPR011990">
    <property type="entry name" value="TPR-like_helical_dom_sf"/>
</dbReference>
<dbReference type="eggNOG" id="COG2956">
    <property type="taxonomic scope" value="Bacteria"/>
</dbReference>
<name>A7I3P3_CAMHC</name>
<dbReference type="KEGG" id="cha:CHAB381_1611"/>
<gene>
    <name evidence="3" type="ordered locus">CHAB381_1611</name>
</gene>
<dbReference type="Pfam" id="PF13432">
    <property type="entry name" value="TPR_16"/>
    <property type="match status" value="1"/>
</dbReference>
<dbReference type="SMART" id="SM00028">
    <property type="entry name" value="TPR"/>
    <property type="match status" value="3"/>
</dbReference>
<keyword evidence="2" id="KW-0812">Transmembrane</keyword>
<dbReference type="RefSeq" id="WP_012109439.1">
    <property type="nucleotide sequence ID" value="NC_009714.1"/>
</dbReference>
<dbReference type="PROSITE" id="PS50005">
    <property type="entry name" value="TPR"/>
    <property type="match status" value="1"/>
</dbReference>
<dbReference type="OrthoDB" id="5362770at2"/>
<evidence type="ECO:0000256" key="2">
    <source>
        <dbReference type="SAM" id="Phobius"/>
    </source>
</evidence>
<proteinExistence type="predicted"/>
<evidence type="ECO:0000313" key="3">
    <source>
        <dbReference type="EMBL" id="ABS52058.1"/>
    </source>
</evidence>
<dbReference type="Gene3D" id="1.25.40.10">
    <property type="entry name" value="Tetratricopeptide repeat domain"/>
    <property type="match status" value="1"/>
</dbReference>
<sequence length="339" mass="39022">MENFLISYRDPIFGLIVLISIILLVAVLSFFWGVFSKKDENHNIEKFIKKFDSANTLSNKYDELLRHLEIGADVLAILASTFVKSGDFEKAISVYIIALSKTNDKKERVFLLTSLGKVYFKAGFLERAENVLLQSLKLSPRNPEALKILSVIYERLKFYDKALESIDALTEQGEETYALNCYIQALIIKNDRNLSFNEKISRILALNFDSAKRMALELYLQNKEPLENFKNFPELKNCIDLIYPLNFAVNTDDNEFKELFYTKNLTSQNGESQIFEINALSALKKTNFSDATLKFSYICQNCKSSLPTFFYRCPMCYSLQSVQIIPQITKKTDEISQTF</sequence>
<dbReference type="InterPro" id="IPR019734">
    <property type="entry name" value="TPR_rpt"/>
</dbReference>
<accession>A7I3P3</accession>
<keyword evidence="4" id="KW-1185">Reference proteome</keyword>
<dbReference type="SUPFAM" id="SSF48452">
    <property type="entry name" value="TPR-like"/>
    <property type="match status" value="1"/>
</dbReference>
<keyword evidence="2" id="KW-0472">Membrane</keyword>
<dbReference type="EMBL" id="CP000776">
    <property type="protein sequence ID" value="ABS52058.1"/>
    <property type="molecule type" value="Genomic_DNA"/>
</dbReference>
<organism evidence="3 4">
    <name type="scientific">Campylobacter hominis (strain ATCC BAA-381 / DSM 21671 / CCUG 45161 / LMG 19568 / NCTC 13146 / CH001A)</name>
    <dbReference type="NCBI Taxonomy" id="360107"/>
    <lineage>
        <taxon>Bacteria</taxon>
        <taxon>Pseudomonadati</taxon>
        <taxon>Campylobacterota</taxon>
        <taxon>Epsilonproteobacteria</taxon>
        <taxon>Campylobacterales</taxon>
        <taxon>Campylobacteraceae</taxon>
        <taxon>Campylobacter</taxon>
    </lineage>
</organism>